<evidence type="ECO:0000313" key="2">
    <source>
        <dbReference type="EMBL" id="KAJ6825862.1"/>
    </source>
</evidence>
<evidence type="ECO:0000256" key="1">
    <source>
        <dbReference type="SAM" id="MobiDB-lite"/>
    </source>
</evidence>
<keyword evidence="2" id="KW-0560">Oxidoreductase</keyword>
<keyword evidence="3" id="KW-1185">Reference proteome</keyword>
<dbReference type="GO" id="GO:0004601">
    <property type="term" value="F:peroxidase activity"/>
    <property type="evidence" value="ECO:0007669"/>
    <property type="project" value="UniProtKB-KW"/>
</dbReference>
<evidence type="ECO:0000313" key="3">
    <source>
        <dbReference type="Proteomes" id="UP001140949"/>
    </source>
</evidence>
<keyword evidence="2" id="KW-0575">Peroxidase</keyword>
<comment type="caution">
    <text evidence="2">The sequence shown here is derived from an EMBL/GenBank/DDBJ whole genome shotgun (WGS) entry which is preliminary data.</text>
</comment>
<gene>
    <name evidence="2" type="ORF">M6B38_377610</name>
</gene>
<feature type="compositionally biased region" description="Polar residues" evidence="1">
    <location>
        <begin position="17"/>
        <end position="30"/>
    </location>
</feature>
<dbReference type="Proteomes" id="UP001140949">
    <property type="component" value="Unassembled WGS sequence"/>
</dbReference>
<reference evidence="2" key="1">
    <citation type="journal article" date="2023" name="GigaByte">
        <title>Genome assembly of the bearded iris, Iris pallida Lam.</title>
        <authorList>
            <person name="Bruccoleri R.E."/>
            <person name="Oakeley E.J."/>
            <person name="Faust A.M.E."/>
            <person name="Altorfer M."/>
            <person name="Dessus-Babus S."/>
            <person name="Burckhardt D."/>
            <person name="Oertli M."/>
            <person name="Naumann U."/>
            <person name="Petersen F."/>
            <person name="Wong J."/>
        </authorList>
    </citation>
    <scope>NUCLEOTIDE SEQUENCE</scope>
    <source>
        <strain evidence="2">GSM-AAB239-AS_SAM_17_03QT</strain>
    </source>
</reference>
<dbReference type="EMBL" id="JANAVB010021503">
    <property type="protein sequence ID" value="KAJ6825862.1"/>
    <property type="molecule type" value="Genomic_DNA"/>
</dbReference>
<feature type="region of interest" description="Disordered" evidence="1">
    <location>
        <begin position="1"/>
        <end position="30"/>
    </location>
</feature>
<feature type="compositionally biased region" description="Basic and acidic residues" evidence="1">
    <location>
        <begin position="90"/>
        <end position="104"/>
    </location>
</feature>
<sequence>MDLRADRARRPRRLTSRYGQQRSRPSTTCVCSSIRPAAKWFRVPMSSLWPPVTPSPCPWAKLQSPPRPPRRPDVRHPERHPGRPPSPFQQREHAPRGPPEDRPGRRGPRRPLGRPHHRHRPLHLLHRPPLPEPGPDDERVLRQRAQAHLPRRRHRQHDRARQAHPERVRQQVLRRPREPRGAVHLGPGPALRPEDRAVRQEVRAGPAALLREVRGVDGEDGGGGRADGQQRRDQGQLLGAKRRREVRLVRGGGG</sequence>
<organism evidence="2 3">
    <name type="scientific">Iris pallida</name>
    <name type="common">Sweet iris</name>
    <dbReference type="NCBI Taxonomy" id="29817"/>
    <lineage>
        <taxon>Eukaryota</taxon>
        <taxon>Viridiplantae</taxon>
        <taxon>Streptophyta</taxon>
        <taxon>Embryophyta</taxon>
        <taxon>Tracheophyta</taxon>
        <taxon>Spermatophyta</taxon>
        <taxon>Magnoliopsida</taxon>
        <taxon>Liliopsida</taxon>
        <taxon>Asparagales</taxon>
        <taxon>Iridaceae</taxon>
        <taxon>Iridoideae</taxon>
        <taxon>Irideae</taxon>
        <taxon>Iris</taxon>
    </lineage>
</organism>
<feature type="compositionally biased region" description="Basic residues" evidence="1">
    <location>
        <begin position="149"/>
        <end position="158"/>
    </location>
</feature>
<feature type="compositionally biased region" description="Basic and acidic residues" evidence="1">
    <location>
        <begin position="192"/>
        <end position="202"/>
    </location>
</feature>
<proteinExistence type="predicted"/>
<feature type="compositionally biased region" description="Basic residues" evidence="1">
    <location>
        <begin position="105"/>
        <end position="126"/>
    </location>
</feature>
<dbReference type="AlphaFoldDB" id="A0AAX6GBD2"/>
<accession>A0AAX6GBD2</accession>
<feature type="region of interest" description="Disordered" evidence="1">
    <location>
        <begin position="55"/>
        <end position="254"/>
    </location>
</feature>
<reference evidence="2" key="2">
    <citation type="submission" date="2023-04" db="EMBL/GenBank/DDBJ databases">
        <authorList>
            <person name="Bruccoleri R.E."/>
            <person name="Oakeley E.J."/>
            <person name="Faust A.-M."/>
            <person name="Dessus-Babus S."/>
            <person name="Altorfer M."/>
            <person name="Burckhardt D."/>
            <person name="Oertli M."/>
            <person name="Naumann U."/>
            <person name="Petersen F."/>
            <person name="Wong J."/>
        </authorList>
    </citation>
    <scope>NUCLEOTIDE SEQUENCE</scope>
    <source>
        <strain evidence="2">GSM-AAB239-AS_SAM_17_03QT</strain>
        <tissue evidence="2">Leaf</tissue>
    </source>
</reference>
<feature type="compositionally biased region" description="Basic and acidic residues" evidence="1">
    <location>
        <begin position="70"/>
        <end position="81"/>
    </location>
</feature>
<name>A0AAX6GBD2_IRIPA</name>
<protein>
    <submittedName>
        <fullName evidence="2">Peroxidase 12-like</fullName>
    </submittedName>
</protein>
<feature type="compositionally biased region" description="Basic and acidic residues" evidence="1">
    <location>
        <begin position="159"/>
        <end position="181"/>
    </location>
</feature>